<evidence type="ECO:0000313" key="2">
    <source>
        <dbReference type="EMBL" id="PIP57772.1"/>
    </source>
</evidence>
<sequence length="90" mass="9973">MISPEISAVLFAGGKGNRMGELGKHTQKCLLPFEGKPILDHIIDKIVNAFGSARIIICVGYKSEDVIEHYKNTQNSNLHLEFVLHKPGDE</sequence>
<dbReference type="AlphaFoldDB" id="A0A2H0BJC8"/>
<feature type="domain" description="MobA-like NTP transferase" evidence="1">
    <location>
        <begin position="8"/>
        <end position="68"/>
    </location>
</feature>
<evidence type="ECO:0000259" key="1">
    <source>
        <dbReference type="Pfam" id="PF12804"/>
    </source>
</evidence>
<evidence type="ECO:0000313" key="3">
    <source>
        <dbReference type="Proteomes" id="UP000229847"/>
    </source>
</evidence>
<comment type="caution">
    <text evidence="2">The sequence shown here is derived from an EMBL/GenBank/DDBJ whole genome shotgun (WGS) entry which is preliminary data.</text>
</comment>
<protein>
    <recommendedName>
        <fullName evidence="1">MobA-like NTP transferase domain-containing protein</fullName>
    </recommendedName>
</protein>
<feature type="non-terminal residue" evidence="2">
    <location>
        <position position="90"/>
    </location>
</feature>
<dbReference type="InterPro" id="IPR029044">
    <property type="entry name" value="Nucleotide-diphossugar_trans"/>
</dbReference>
<reference evidence="2 3" key="1">
    <citation type="submission" date="2017-09" db="EMBL/GenBank/DDBJ databases">
        <title>Depth-based differentiation of microbial function through sediment-hosted aquifers and enrichment of novel symbionts in the deep terrestrial subsurface.</title>
        <authorList>
            <person name="Probst A.J."/>
            <person name="Ladd B."/>
            <person name="Jarett J.K."/>
            <person name="Geller-Mcgrath D.E."/>
            <person name="Sieber C.M."/>
            <person name="Emerson J.B."/>
            <person name="Anantharaman K."/>
            <person name="Thomas B.C."/>
            <person name="Malmstrom R."/>
            <person name="Stieglmeier M."/>
            <person name="Klingl A."/>
            <person name="Woyke T."/>
            <person name="Ryan C.M."/>
            <person name="Banfield J.F."/>
        </authorList>
    </citation>
    <scope>NUCLEOTIDE SEQUENCE [LARGE SCALE GENOMIC DNA]</scope>
    <source>
        <strain evidence="2">CG22_combo_CG10-13_8_21_14_all_39_10</strain>
    </source>
</reference>
<dbReference type="InterPro" id="IPR013446">
    <property type="entry name" value="G1P_cyt_trans-like"/>
</dbReference>
<dbReference type="EMBL" id="PCSW01000038">
    <property type="protein sequence ID" value="PIP57772.1"/>
    <property type="molecule type" value="Genomic_DNA"/>
</dbReference>
<accession>A0A2H0BJC8</accession>
<gene>
    <name evidence="2" type="ORF">COX03_01270</name>
</gene>
<name>A0A2H0BJC8_9BACT</name>
<dbReference type="InterPro" id="IPR025877">
    <property type="entry name" value="MobA-like_NTP_Trfase"/>
</dbReference>
<dbReference type="SUPFAM" id="SSF53448">
    <property type="entry name" value="Nucleotide-diphospho-sugar transferases"/>
    <property type="match status" value="1"/>
</dbReference>
<dbReference type="PANTHER" id="PTHR47183:SF2">
    <property type="entry name" value="GLUCOSE-1-PHOSPHATE CYTIDYLYLTRANSFERASE-RELATED"/>
    <property type="match status" value="1"/>
</dbReference>
<dbReference type="GO" id="GO:0047343">
    <property type="term" value="F:glucose-1-phosphate cytidylyltransferase activity"/>
    <property type="evidence" value="ECO:0007669"/>
    <property type="project" value="InterPro"/>
</dbReference>
<dbReference type="Gene3D" id="3.90.550.10">
    <property type="entry name" value="Spore Coat Polysaccharide Biosynthesis Protein SpsA, Chain A"/>
    <property type="match status" value="1"/>
</dbReference>
<dbReference type="Proteomes" id="UP000229847">
    <property type="component" value="Unassembled WGS sequence"/>
</dbReference>
<proteinExistence type="predicted"/>
<organism evidence="2 3">
    <name type="scientific">Candidatus Woesebacteria bacterium CG22_combo_CG10-13_8_21_14_all_39_10</name>
    <dbReference type="NCBI Taxonomy" id="1975059"/>
    <lineage>
        <taxon>Bacteria</taxon>
        <taxon>Candidatus Woeseibacteriota</taxon>
    </lineage>
</organism>
<dbReference type="Pfam" id="PF12804">
    <property type="entry name" value="NTP_transf_3"/>
    <property type="match status" value="1"/>
</dbReference>
<dbReference type="PANTHER" id="PTHR47183">
    <property type="entry name" value="GLUCOSE-1-PHOSPHATE CYTIDYLYLTRANSFERASE-RELATED"/>
    <property type="match status" value="1"/>
</dbReference>